<organism evidence="1 2">
    <name type="scientific">Eleutherodactylus coqui</name>
    <name type="common">Puerto Rican coqui</name>
    <dbReference type="NCBI Taxonomy" id="57060"/>
    <lineage>
        <taxon>Eukaryota</taxon>
        <taxon>Metazoa</taxon>
        <taxon>Chordata</taxon>
        <taxon>Craniata</taxon>
        <taxon>Vertebrata</taxon>
        <taxon>Euteleostomi</taxon>
        <taxon>Amphibia</taxon>
        <taxon>Batrachia</taxon>
        <taxon>Anura</taxon>
        <taxon>Neobatrachia</taxon>
        <taxon>Hyloidea</taxon>
        <taxon>Eleutherodactylidae</taxon>
        <taxon>Eleutherodactylinae</taxon>
        <taxon>Eleutherodactylus</taxon>
        <taxon>Eleutherodactylus</taxon>
    </lineage>
</organism>
<protein>
    <submittedName>
        <fullName evidence="1">Uncharacterized protein</fullName>
    </submittedName>
</protein>
<keyword evidence="2" id="KW-1185">Reference proteome</keyword>
<name>A0A8J6BFD2_ELECQ</name>
<accession>A0A8J6BFD2</accession>
<proteinExistence type="predicted"/>
<reference evidence="1" key="1">
    <citation type="thesis" date="2020" institute="ProQuest LLC" country="789 East Eisenhower Parkway, Ann Arbor, MI, USA">
        <title>Comparative Genomics and Chromosome Evolution.</title>
        <authorList>
            <person name="Mudd A.B."/>
        </authorList>
    </citation>
    <scope>NUCLEOTIDE SEQUENCE</scope>
    <source>
        <strain evidence="1">HN-11 Male</strain>
        <tissue evidence="1">Kidney and liver</tissue>
    </source>
</reference>
<dbReference type="Proteomes" id="UP000770717">
    <property type="component" value="Unassembled WGS sequence"/>
</dbReference>
<dbReference type="AlphaFoldDB" id="A0A8J6BFD2"/>
<evidence type="ECO:0000313" key="1">
    <source>
        <dbReference type="EMBL" id="KAG9463969.1"/>
    </source>
</evidence>
<gene>
    <name evidence="1" type="ORF">GDO78_020708</name>
</gene>
<dbReference type="EMBL" id="WNTK01005377">
    <property type="protein sequence ID" value="KAG9463969.1"/>
    <property type="molecule type" value="Genomic_DNA"/>
</dbReference>
<comment type="caution">
    <text evidence="1">The sequence shown here is derived from an EMBL/GenBank/DDBJ whole genome shotgun (WGS) entry which is preliminary data.</text>
</comment>
<sequence>MGGSLEPTGGTQKYPIALPNTAEVVMSCLMQVGFGPHCMPQSDWGSFQVYKYSKNSVCTYSMGGSLEPTGGTQKYPIALPNTAETRHFLGANFACSFSDEMQKMALCEASHFLRL</sequence>
<evidence type="ECO:0000313" key="2">
    <source>
        <dbReference type="Proteomes" id="UP000770717"/>
    </source>
</evidence>